<gene>
    <name evidence="2" type="ORF">DPN68_12000</name>
</gene>
<keyword evidence="1" id="KW-0472">Membrane</keyword>
<keyword evidence="3" id="KW-1185">Reference proteome</keyword>
<dbReference type="AlphaFoldDB" id="A0A365NZ03"/>
<name>A0A365NZ03_9FLAO</name>
<organism evidence="2 3">
    <name type="scientific">Flavobacterium tibetense</name>
    <dbReference type="NCBI Taxonomy" id="2233533"/>
    <lineage>
        <taxon>Bacteria</taxon>
        <taxon>Pseudomonadati</taxon>
        <taxon>Bacteroidota</taxon>
        <taxon>Flavobacteriia</taxon>
        <taxon>Flavobacteriales</taxon>
        <taxon>Flavobacteriaceae</taxon>
        <taxon>Flavobacterium</taxon>
    </lineage>
</organism>
<proteinExistence type="predicted"/>
<accession>A0A365NZ03</accession>
<dbReference type="Proteomes" id="UP000253319">
    <property type="component" value="Unassembled WGS sequence"/>
</dbReference>
<keyword evidence="1" id="KW-0812">Transmembrane</keyword>
<dbReference type="EMBL" id="QLST01000019">
    <property type="protein sequence ID" value="RBA27439.1"/>
    <property type="molecule type" value="Genomic_DNA"/>
</dbReference>
<reference evidence="2 3" key="1">
    <citation type="submission" date="2018-06" db="EMBL/GenBank/DDBJ databases">
        <title>Flavobacterium tibetense sp. nov., isolated from a wetland YonghuCo on Tibetan Plateau.</title>
        <authorList>
            <person name="Xing P."/>
            <person name="Phurbu D."/>
            <person name="Lu H."/>
        </authorList>
    </citation>
    <scope>NUCLEOTIDE SEQUENCE [LARGE SCALE GENOMIC DNA]</scope>
    <source>
        <strain evidence="2 3">YH5</strain>
    </source>
</reference>
<feature type="transmembrane region" description="Helical" evidence="1">
    <location>
        <begin position="24"/>
        <end position="44"/>
    </location>
</feature>
<keyword evidence="1" id="KW-1133">Transmembrane helix</keyword>
<evidence type="ECO:0000313" key="3">
    <source>
        <dbReference type="Proteomes" id="UP000253319"/>
    </source>
</evidence>
<protein>
    <submittedName>
        <fullName evidence="2">Uncharacterized protein</fullName>
    </submittedName>
</protein>
<comment type="caution">
    <text evidence="2">The sequence shown here is derived from an EMBL/GenBank/DDBJ whole genome shotgun (WGS) entry which is preliminary data.</text>
</comment>
<sequence length="92" mass="10359">MQITVAVAFLCSYGWVRLGALGCWGVRLFYIITVITAVGVALGIGRHYNTYYVNIAWEWFLCVFSVCFWIGCKWIKKGGLCARALRQAQDDG</sequence>
<feature type="transmembrane region" description="Helical" evidence="1">
    <location>
        <begin position="51"/>
        <end position="71"/>
    </location>
</feature>
<evidence type="ECO:0000313" key="2">
    <source>
        <dbReference type="EMBL" id="RBA27439.1"/>
    </source>
</evidence>
<evidence type="ECO:0000256" key="1">
    <source>
        <dbReference type="SAM" id="Phobius"/>
    </source>
</evidence>